<dbReference type="AlphaFoldDB" id="A0A543PV27"/>
<evidence type="ECO:0000313" key="2">
    <source>
        <dbReference type="EMBL" id="TQN47932.1"/>
    </source>
</evidence>
<feature type="region of interest" description="Disordered" evidence="1">
    <location>
        <begin position="56"/>
        <end position="85"/>
    </location>
</feature>
<dbReference type="RefSeq" id="WP_141820524.1">
    <property type="nucleotide sequence ID" value="NZ_BAAAQC010000016.1"/>
</dbReference>
<protein>
    <submittedName>
        <fullName evidence="2">Uncharacterized protein</fullName>
    </submittedName>
</protein>
<proteinExistence type="predicted"/>
<evidence type="ECO:0000313" key="3">
    <source>
        <dbReference type="Proteomes" id="UP000320085"/>
    </source>
</evidence>
<organism evidence="2 3">
    <name type="scientific">Humibacillus xanthopallidus</name>
    <dbReference type="NCBI Taxonomy" id="412689"/>
    <lineage>
        <taxon>Bacteria</taxon>
        <taxon>Bacillati</taxon>
        <taxon>Actinomycetota</taxon>
        <taxon>Actinomycetes</taxon>
        <taxon>Micrococcales</taxon>
        <taxon>Intrasporangiaceae</taxon>
        <taxon>Humibacillus</taxon>
    </lineage>
</organism>
<dbReference type="OrthoDB" id="3611744at2"/>
<dbReference type="EMBL" id="VFQF01000001">
    <property type="protein sequence ID" value="TQN47932.1"/>
    <property type="molecule type" value="Genomic_DNA"/>
</dbReference>
<evidence type="ECO:0000256" key="1">
    <source>
        <dbReference type="SAM" id="MobiDB-lite"/>
    </source>
</evidence>
<gene>
    <name evidence="2" type="ORF">FHX52_1051</name>
</gene>
<comment type="caution">
    <text evidence="2">The sequence shown here is derived from an EMBL/GenBank/DDBJ whole genome shotgun (WGS) entry which is preliminary data.</text>
</comment>
<name>A0A543PV27_9MICO</name>
<reference evidence="2 3" key="1">
    <citation type="submission" date="2019-06" db="EMBL/GenBank/DDBJ databases">
        <title>Sequencing the genomes of 1000 actinobacteria strains.</title>
        <authorList>
            <person name="Klenk H.-P."/>
        </authorList>
    </citation>
    <scope>NUCLEOTIDE SEQUENCE [LARGE SCALE GENOMIC DNA]</scope>
    <source>
        <strain evidence="2 3">DSM 21776</strain>
    </source>
</reference>
<sequence length="85" mass="9764">MTAHADLIEWEREWLTDPANRRAVILRRVSDPSAYFRDGWSRRAWRAMSKAQRRAVLDRTAPVASTEPAAPRPPIPTPADLMRAR</sequence>
<dbReference type="Proteomes" id="UP000320085">
    <property type="component" value="Unassembled WGS sequence"/>
</dbReference>
<accession>A0A543PV27</accession>